<keyword evidence="10" id="KW-0931">ER-Golgi transport</keyword>
<feature type="compositionally biased region" description="Acidic residues" evidence="16">
    <location>
        <begin position="474"/>
        <end position="485"/>
    </location>
</feature>
<dbReference type="GO" id="GO:0005789">
    <property type="term" value="C:endoplasmic reticulum membrane"/>
    <property type="evidence" value="ECO:0007669"/>
    <property type="project" value="UniProtKB-SubCell"/>
</dbReference>
<keyword evidence="8" id="KW-0677">Repeat</keyword>
<dbReference type="Pfam" id="PF00400">
    <property type="entry name" value="WD40"/>
    <property type="match status" value="1"/>
</dbReference>
<evidence type="ECO:0000256" key="14">
    <source>
        <dbReference type="ARBA" id="ARBA00025471"/>
    </source>
</evidence>
<dbReference type="Proteomes" id="UP001302126">
    <property type="component" value="Unassembled WGS sequence"/>
</dbReference>
<dbReference type="AlphaFoldDB" id="A0AAN7AJY5"/>
<feature type="region of interest" description="Disordered" evidence="16">
    <location>
        <begin position="793"/>
        <end position="1167"/>
    </location>
</feature>
<evidence type="ECO:0000256" key="7">
    <source>
        <dbReference type="ARBA" id="ARBA00022574"/>
    </source>
</evidence>
<organism evidence="18 19">
    <name type="scientific">Podospora australis</name>
    <dbReference type="NCBI Taxonomy" id="1536484"/>
    <lineage>
        <taxon>Eukaryota</taxon>
        <taxon>Fungi</taxon>
        <taxon>Dikarya</taxon>
        <taxon>Ascomycota</taxon>
        <taxon>Pezizomycotina</taxon>
        <taxon>Sordariomycetes</taxon>
        <taxon>Sordariomycetidae</taxon>
        <taxon>Sordariales</taxon>
        <taxon>Podosporaceae</taxon>
        <taxon>Podospora</taxon>
    </lineage>
</organism>
<dbReference type="InterPro" id="IPR024298">
    <property type="entry name" value="Sec16_Sec23-bd"/>
</dbReference>
<evidence type="ECO:0000256" key="11">
    <source>
        <dbReference type="ARBA" id="ARBA00022927"/>
    </source>
</evidence>
<protein>
    <recommendedName>
        <fullName evidence="5">Protein transport protein SEC31</fullName>
    </recommendedName>
    <alternativeName>
        <fullName evidence="4">Protein transport protein sec31</fullName>
    </alternativeName>
</protein>
<dbReference type="InterPro" id="IPR001680">
    <property type="entry name" value="WD40_rpt"/>
</dbReference>
<evidence type="ECO:0000256" key="10">
    <source>
        <dbReference type="ARBA" id="ARBA00022892"/>
    </source>
</evidence>
<keyword evidence="12" id="KW-0472">Membrane</keyword>
<evidence type="ECO:0000259" key="17">
    <source>
        <dbReference type="Pfam" id="PF12931"/>
    </source>
</evidence>
<keyword evidence="7 15" id="KW-0853">WD repeat</keyword>
<keyword evidence="9" id="KW-0256">Endoplasmic reticulum</keyword>
<dbReference type="Gene3D" id="2.130.10.10">
    <property type="entry name" value="YVTN repeat-like/Quinoprotein amine dehydrogenase"/>
    <property type="match status" value="1"/>
</dbReference>
<dbReference type="GO" id="GO:0005198">
    <property type="term" value="F:structural molecule activity"/>
    <property type="evidence" value="ECO:0007669"/>
    <property type="project" value="TreeGrafter"/>
</dbReference>
<accession>A0AAN7AJY5</accession>
<keyword evidence="13" id="KW-0968">Cytoplasmic vesicle</keyword>
<dbReference type="SMART" id="SM00320">
    <property type="entry name" value="WD40"/>
    <property type="match status" value="6"/>
</dbReference>
<dbReference type="GO" id="GO:0030127">
    <property type="term" value="C:COPII vesicle coat"/>
    <property type="evidence" value="ECO:0007669"/>
    <property type="project" value="TreeGrafter"/>
</dbReference>
<evidence type="ECO:0000256" key="16">
    <source>
        <dbReference type="SAM" id="MobiDB-lite"/>
    </source>
</evidence>
<dbReference type="InterPro" id="IPR036322">
    <property type="entry name" value="WD40_repeat_dom_sf"/>
</dbReference>
<feature type="compositionally biased region" description="Pro residues" evidence="16">
    <location>
        <begin position="979"/>
        <end position="989"/>
    </location>
</feature>
<feature type="compositionally biased region" description="Pro residues" evidence="16">
    <location>
        <begin position="836"/>
        <end position="849"/>
    </location>
</feature>
<dbReference type="PROSITE" id="PS50082">
    <property type="entry name" value="WD_REPEATS_2"/>
    <property type="match status" value="3"/>
</dbReference>
<proteinExistence type="inferred from homology"/>
<gene>
    <name evidence="18" type="ORF">QBC35DRAFT_491614</name>
</gene>
<feature type="repeat" description="WD" evidence="15">
    <location>
        <begin position="166"/>
        <end position="201"/>
    </location>
</feature>
<feature type="compositionally biased region" description="Low complexity" evidence="16">
    <location>
        <begin position="794"/>
        <end position="820"/>
    </location>
</feature>
<comment type="similarity">
    <text evidence="3">Belongs to the WD repeat SEC31 family.</text>
</comment>
<dbReference type="InterPro" id="IPR040251">
    <property type="entry name" value="SEC31-like"/>
</dbReference>
<evidence type="ECO:0000256" key="12">
    <source>
        <dbReference type="ARBA" id="ARBA00023136"/>
    </source>
</evidence>
<dbReference type="GO" id="GO:0070971">
    <property type="term" value="C:endoplasmic reticulum exit site"/>
    <property type="evidence" value="ECO:0007669"/>
    <property type="project" value="TreeGrafter"/>
</dbReference>
<reference evidence="18" key="2">
    <citation type="submission" date="2023-05" db="EMBL/GenBank/DDBJ databases">
        <authorList>
            <consortium name="Lawrence Berkeley National Laboratory"/>
            <person name="Steindorff A."/>
            <person name="Hensen N."/>
            <person name="Bonometti L."/>
            <person name="Westerberg I."/>
            <person name="Brannstrom I.O."/>
            <person name="Guillou S."/>
            <person name="Cros-Aarteil S."/>
            <person name="Calhoun S."/>
            <person name="Haridas S."/>
            <person name="Kuo A."/>
            <person name="Mondo S."/>
            <person name="Pangilinan J."/>
            <person name="Riley R."/>
            <person name="Labutti K."/>
            <person name="Andreopoulos B."/>
            <person name="Lipzen A."/>
            <person name="Chen C."/>
            <person name="Yanf M."/>
            <person name="Daum C."/>
            <person name="Ng V."/>
            <person name="Clum A."/>
            <person name="Ohm R."/>
            <person name="Martin F."/>
            <person name="Silar P."/>
            <person name="Natvig D."/>
            <person name="Lalanne C."/>
            <person name="Gautier V."/>
            <person name="Ament-Velasquez S.L."/>
            <person name="Kruys A."/>
            <person name="Hutchinson M.I."/>
            <person name="Powell A.J."/>
            <person name="Barry K."/>
            <person name="Miller A.N."/>
            <person name="Grigoriev I.V."/>
            <person name="Debuchy R."/>
            <person name="Gladieux P."/>
            <person name="Thoren M.H."/>
            <person name="Johannesson H."/>
        </authorList>
    </citation>
    <scope>NUCLEOTIDE SEQUENCE</scope>
    <source>
        <strain evidence="18">PSN309</strain>
    </source>
</reference>
<dbReference type="GO" id="GO:0090110">
    <property type="term" value="P:COPII-coated vesicle cargo loading"/>
    <property type="evidence" value="ECO:0007669"/>
    <property type="project" value="TreeGrafter"/>
</dbReference>
<evidence type="ECO:0000256" key="6">
    <source>
        <dbReference type="ARBA" id="ARBA00022448"/>
    </source>
</evidence>
<evidence type="ECO:0000256" key="1">
    <source>
        <dbReference type="ARBA" id="ARBA00004299"/>
    </source>
</evidence>
<evidence type="ECO:0000313" key="19">
    <source>
        <dbReference type="Proteomes" id="UP001302126"/>
    </source>
</evidence>
<dbReference type="GO" id="GO:0007029">
    <property type="term" value="P:endoplasmic reticulum organization"/>
    <property type="evidence" value="ECO:0007669"/>
    <property type="project" value="TreeGrafter"/>
</dbReference>
<keyword evidence="6" id="KW-0813">Transport</keyword>
<evidence type="ECO:0000256" key="2">
    <source>
        <dbReference type="ARBA" id="ARBA00004397"/>
    </source>
</evidence>
<keyword evidence="11" id="KW-0653">Protein transport</keyword>
<dbReference type="PANTHER" id="PTHR13923:SF11">
    <property type="entry name" value="SECRETORY 31, ISOFORM D"/>
    <property type="match status" value="1"/>
</dbReference>
<dbReference type="SUPFAM" id="SSF50978">
    <property type="entry name" value="WD40 repeat-like"/>
    <property type="match status" value="1"/>
</dbReference>
<comment type="subcellular location">
    <subcellularLocation>
        <location evidence="1">Cytoplasmic vesicle</location>
        <location evidence="1">COPII-coated vesicle membrane</location>
        <topology evidence="1">Peripheral membrane protein</topology>
        <orientation evidence="1">Cytoplasmic side</orientation>
    </subcellularLocation>
    <subcellularLocation>
        <location evidence="2">Endoplasmic reticulum membrane</location>
        <topology evidence="2">Peripheral membrane protein</topology>
        <orientation evidence="2">Cytoplasmic side</orientation>
    </subcellularLocation>
</comment>
<dbReference type="Gene3D" id="1.25.40.1030">
    <property type="match status" value="1"/>
</dbReference>
<evidence type="ECO:0000256" key="4">
    <source>
        <dbReference type="ARBA" id="ARBA00013507"/>
    </source>
</evidence>
<dbReference type="InterPro" id="IPR015943">
    <property type="entry name" value="WD40/YVTN_repeat-like_dom_sf"/>
</dbReference>
<feature type="compositionally biased region" description="Low complexity" evidence="16">
    <location>
        <begin position="1063"/>
        <end position="1075"/>
    </location>
</feature>
<dbReference type="GO" id="GO:0015031">
    <property type="term" value="P:protein transport"/>
    <property type="evidence" value="ECO:0007669"/>
    <property type="project" value="UniProtKB-KW"/>
</dbReference>
<dbReference type="FunFam" id="2.130.10.10:FF:000193">
    <property type="entry name" value="Protein transport protein SEC31, putative"/>
    <property type="match status" value="1"/>
</dbReference>
<dbReference type="Gene3D" id="1.20.940.10">
    <property type="entry name" value="Functional domain of the splicing factor Prp18"/>
    <property type="match status" value="1"/>
</dbReference>
<dbReference type="PANTHER" id="PTHR13923">
    <property type="entry name" value="SEC31-RELATED PROTEIN"/>
    <property type="match status" value="1"/>
</dbReference>
<name>A0AAN7AJY5_9PEZI</name>
<dbReference type="EMBL" id="MU864370">
    <property type="protein sequence ID" value="KAK4189968.1"/>
    <property type="molecule type" value="Genomic_DNA"/>
</dbReference>
<dbReference type="Pfam" id="PF12931">
    <property type="entry name" value="TPR_Sec16"/>
    <property type="match status" value="1"/>
</dbReference>
<feature type="domain" description="Sec16 Sec23-binding" evidence="17">
    <location>
        <begin position="560"/>
        <end position="780"/>
    </location>
</feature>
<feature type="compositionally biased region" description="Pro residues" evidence="16">
    <location>
        <begin position="1024"/>
        <end position="1040"/>
    </location>
</feature>
<feature type="region of interest" description="Disordered" evidence="16">
    <location>
        <begin position="474"/>
        <end position="516"/>
    </location>
</feature>
<evidence type="ECO:0000256" key="15">
    <source>
        <dbReference type="PROSITE-ProRule" id="PRU00221"/>
    </source>
</evidence>
<feature type="repeat" description="WD" evidence="15">
    <location>
        <begin position="115"/>
        <end position="157"/>
    </location>
</feature>
<evidence type="ECO:0000313" key="18">
    <source>
        <dbReference type="EMBL" id="KAK4189968.1"/>
    </source>
</evidence>
<feature type="compositionally biased region" description="Basic and acidic residues" evidence="16">
    <location>
        <begin position="486"/>
        <end position="495"/>
    </location>
</feature>
<comment type="caution">
    <text evidence="18">The sequence shown here is derived from an EMBL/GenBank/DDBJ whole genome shotgun (WGS) entry which is preliminary data.</text>
</comment>
<evidence type="ECO:0000256" key="8">
    <source>
        <dbReference type="ARBA" id="ARBA00022737"/>
    </source>
</evidence>
<dbReference type="FunFam" id="1.20.940.10:FF:000007">
    <property type="entry name" value="Protein transport protein (SEC31), putative"/>
    <property type="match status" value="1"/>
</dbReference>
<sequence length="1276" mass="136497">MVRLREIPRTAAFAWAPGSNTLVVTGTRSGAVDADFSDETKLELWDLNLDAVDQGLELQPIATISTESRFYDIAWGAPSEDHPLGVVAGAMEDGSLQLWDAEKLKAGEEALISRTTKHTGPVKSLQFNPLRPQVLATAGFKGELFVWDINDTSTAFRLGTAAAHDIDCVAWNRKVSNILATGSAGGFVTVWDLKTKKASLTLNNNRKPVSAIAWDPTNSTNLLTATSDDNTPVILLWNLRNSQAPEKTLQGHDQGILSLSWCQQDPGLLISCGKDNRSLVWNPQTGERYGEFPEATNWTFSARFNPGNPNLTAIASFDGKITIHTLQNTNPSAEPAAQSNLDDDDFFSKAPTQLQGTSFSLRRAPLWFERPVGVSFGYGGKLVIFRKNDTAPGQPRSSKIQISSFSVDSDIGEATEKFEEAFKTGDIAAICDSQISAAKTEEEKAEWEVLKTLSDSDGRTKIIEYLGFSKEVEEEIKEPEATEAAEETKEEKPEDAGLAPPQANGDGAGKKKHKRVTSMWGDDVDTEDFLSDLPATKGTKTNNPFHLLGGGGTRLEDEITKAVILGKFEKAVNICLKESRFADAFIIANCAGKDLVAKVQTAYLAQKEGGASYLRLLNSIIGKNLWDVVYNADLDGWKETMATLCTFADPAEFPDLCEALGDRIYESGSRNDASFCYLVGSKLEKVVDIWIAQLKEAEEAGLKDATNDSTFSVHARSLQQFIEKVTVFRQVTKFTDNEKNLEGGWKLEPLYEKYTEYADIVAAHGQLAVAQKYLDLLPTTFPAAEVARNRVRLATQKAAPQTTTRQAPAPTSRSASRAPAHVGYQQPPSLGYQPPVSVPPVGPSPPNHYAPPSQTQQRPVVSNPYGPGTTSQYQPAGPSPYPAQGQGYNPPPSNSGAYAPPAPSFTQAGPPTGPPLRGTGPPPKIQKDVGQWNDVPMVTKAPVRRSTPRVEPINAPFGGGPAGLASPPPPVGPYQRSAPTPPPPPPKGSAPPRNMASPLTGPPQAGHLPLRPGSVSSNASTNPYAPPPPQPGSLPAPTLPTIPRTASPYMPSSGAPPPSNRYAPAPSTQSYSQPPQSTPLAPPPSNPYAPAPAAHHSAPPPHQYSQPPPQASRPPVGPPPSSGPPPAAGGPPPAARAPPTGPPRSTASPAAPPPAAAQKPRHPAGDRSHIPAYAQQLVDILSQDMQRVAAKAPASFAPQVKDTQKRLGLLFDHLNNEELVQRDTIDQLAQLGGALASKNYDVAAKLQVQIQTEKTSECGQWMVGVKRLISMSKATP</sequence>
<evidence type="ECO:0000256" key="9">
    <source>
        <dbReference type="ARBA" id="ARBA00022824"/>
    </source>
</evidence>
<feature type="repeat" description="WD" evidence="15">
    <location>
        <begin position="249"/>
        <end position="291"/>
    </location>
</feature>
<keyword evidence="19" id="KW-1185">Reference proteome</keyword>
<reference evidence="18" key="1">
    <citation type="journal article" date="2023" name="Mol. Phylogenet. Evol.">
        <title>Genome-scale phylogeny and comparative genomics of the fungal order Sordariales.</title>
        <authorList>
            <person name="Hensen N."/>
            <person name="Bonometti L."/>
            <person name="Westerberg I."/>
            <person name="Brannstrom I.O."/>
            <person name="Guillou S."/>
            <person name="Cros-Aarteil S."/>
            <person name="Calhoun S."/>
            <person name="Haridas S."/>
            <person name="Kuo A."/>
            <person name="Mondo S."/>
            <person name="Pangilinan J."/>
            <person name="Riley R."/>
            <person name="LaButti K."/>
            <person name="Andreopoulos B."/>
            <person name="Lipzen A."/>
            <person name="Chen C."/>
            <person name="Yan M."/>
            <person name="Daum C."/>
            <person name="Ng V."/>
            <person name="Clum A."/>
            <person name="Steindorff A."/>
            <person name="Ohm R.A."/>
            <person name="Martin F."/>
            <person name="Silar P."/>
            <person name="Natvig D.O."/>
            <person name="Lalanne C."/>
            <person name="Gautier V."/>
            <person name="Ament-Velasquez S.L."/>
            <person name="Kruys A."/>
            <person name="Hutchinson M.I."/>
            <person name="Powell A.J."/>
            <person name="Barry K."/>
            <person name="Miller A.N."/>
            <person name="Grigoriev I.V."/>
            <person name="Debuchy R."/>
            <person name="Gladieux P."/>
            <person name="Hiltunen Thoren M."/>
            <person name="Johannesson H."/>
        </authorList>
    </citation>
    <scope>NUCLEOTIDE SEQUENCE</scope>
    <source>
        <strain evidence="18">PSN309</strain>
    </source>
</reference>
<feature type="compositionally biased region" description="Pro residues" evidence="16">
    <location>
        <begin position="1076"/>
        <end position="1090"/>
    </location>
</feature>
<comment type="function">
    <text evidence="14">Component of the coat protein complex II (COPII) which promotes the formation of transport vesicles from the endoplasmic reticulum (ER). The coat has two main functions, the physical deformation of the endoplasmic reticulum membrane into vesicles and the selection of cargo molecules.</text>
</comment>
<evidence type="ECO:0000256" key="5">
    <source>
        <dbReference type="ARBA" id="ARBA00021236"/>
    </source>
</evidence>
<evidence type="ECO:0000256" key="13">
    <source>
        <dbReference type="ARBA" id="ARBA00023329"/>
    </source>
</evidence>
<evidence type="ECO:0000256" key="3">
    <source>
        <dbReference type="ARBA" id="ARBA00009358"/>
    </source>
</evidence>
<feature type="compositionally biased region" description="Pro residues" evidence="16">
    <location>
        <begin position="1098"/>
        <end position="1142"/>
    </location>
</feature>